<proteinExistence type="inferred from homology"/>
<keyword evidence="8" id="KW-0408">Iron</keyword>
<dbReference type="SUPFAM" id="SSF81343">
    <property type="entry name" value="Fumarate reductase respiratory complex transmembrane subunits"/>
    <property type="match status" value="1"/>
</dbReference>
<keyword evidence="4" id="KW-0349">Heme</keyword>
<keyword evidence="7 10" id="KW-1133">Transmembrane helix</keyword>
<dbReference type="Pfam" id="PF01127">
    <property type="entry name" value="Sdh_cyt"/>
    <property type="match status" value="1"/>
</dbReference>
<accession>A0A1H5P2Q3</accession>
<dbReference type="PANTHER" id="PTHR41910:SF1">
    <property type="entry name" value="SUCCINATE DEHYDROGENASE HYDROPHOBIC MEMBRANE ANCHOR SUBUNIT"/>
    <property type="match status" value="1"/>
</dbReference>
<organism evidence="11 12">
    <name type="scientific">Jiangella alba</name>
    <dbReference type="NCBI Taxonomy" id="561176"/>
    <lineage>
        <taxon>Bacteria</taxon>
        <taxon>Bacillati</taxon>
        <taxon>Actinomycetota</taxon>
        <taxon>Actinomycetes</taxon>
        <taxon>Jiangellales</taxon>
        <taxon>Jiangellaceae</taxon>
        <taxon>Jiangella</taxon>
    </lineage>
</organism>
<dbReference type="GO" id="GO:0006099">
    <property type="term" value="P:tricarboxylic acid cycle"/>
    <property type="evidence" value="ECO:0007669"/>
    <property type="project" value="InterPro"/>
</dbReference>
<dbReference type="Gene3D" id="1.20.1300.10">
    <property type="entry name" value="Fumarate reductase/succinate dehydrogenase, transmembrane subunit"/>
    <property type="match status" value="1"/>
</dbReference>
<reference evidence="12" key="1">
    <citation type="submission" date="2016-10" db="EMBL/GenBank/DDBJ databases">
        <authorList>
            <person name="Varghese N."/>
            <person name="Submissions S."/>
        </authorList>
    </citation>
    <scope>NUCLEOTIDE SEQUENCE [LARGE SCALE GENOMIC DNA]</scope>
    <source>
        <strain evidence="12">DSM 45237</strain>
    </source>
</reference>
<dbReference type="InterPro" id="IPR034804">
    <property type="entry name" value="SQR/QFR_C/D"/>
</dbReference>
<evidence type="ECO:0000256" key="5">
    <source>
        <dbReference type="ARBA" id="ARBA00022692"/>
    </source>
</evidence>
<evidence type="ECO:0000256" key="8">
    <source>
        <dbReference type="ARBA" id="ARBA00023004"/>
    </source>
</evidence>
<feature type="transmembrane region" description="Helical" evidence="10">
    <location>
        <begin position="40"/>
        <end position="58"/>
    </location>
</feature>
<keyword evidence="6" id="KW-0479">Metal-binding</keyword>
<dbReference type="CDD" id="cd03501">
    <property type="entry name" value="SQR_TypeA_SdhC_like"/>
    <property type="match status" value="1"/>
</dbReference>
<dbReference type="InterPro" id="IPR039023">
    <property type="entry name" value="SdhC_prok"/>
</dbReference>
<dbReference type="GO" id="GO:0046872">
    <property type="term" value="F:metal ion binding"/>
    <property type="evidence" value="ECO:0007669"/>
    <property type="project" value="UniProtKB-KW"/>
</dbReference>
<protein>
    <submittedName>
        <fullName evidence="11">Succinate dehydrogenase subunit C</fullName>
    </submittedName>
</protein>
<evidence type="ECO:0000256" key="7">
    <source>
        <dbReference type="ARBA" id="ARBA00022989"/>
    </source>
</evidence>
<keyword evidence="12" id="KW-1185">Reference proteome</keyword>
<gene>
    <name evidence="11" type="ORF">SAMN04488561_3601</name>
</gene>
<evidence type="ECO:0000313" key="11">
    <source>
        <dbReference type="EMBL" id="SEF08149.1"/>
    </source>
</evidence>
<comment type="cofactor">
    <cofactor evidence="1">
        <name>heme</name>
        <dbReference type="ChEBI" id="CHEBI:30413"/>
    </cofactor>
</comment>
<evidence type="ECO:0000256" key="9">
    <source>
        <dbReference type="ARBA" id="ARBA00023136"/>
    </source>
</evidence>
<sequence length="145" mass="16181">MTGGRARCPAVPRRNRKAAFVPKAPAGTLYRGREGMWSWVAHRVTGIGIFFFLFAHILDTALVRVSPEAYNEVIATYKNPIVGLMEVGLVAAIVFHAFNGLRIVLVDFWSKGPRYQKQMSVTVLVLWVALMVPFTIRHLSHVFGG</sequence>
<comment type="subcellular location">
    <subcellularLocation>
        <location evidence="2">Membrane</location>
    </subcellularLocation>
</comment>
<evidence type="ECO:0000313" key="12">
    <source>
        <dbReference type="Proteomes" id="UP000181980"/>
    </source>
</evidence>
<dbReference type="InterPro" id="IPR000701">
    <property type="entry name" value="SuccDH_FuR_B_TM-su"/>
</dbReference>
<dbReference type="EMBL" id="FNUC01000004">
    <property type="protein sequence ID" value="SEF08149.1"/>
    <property type="molecule type" value="Genomic_DNA"/>
</dbReference>
<dbReference type="GO" id="GO:0016020">
    <property type="term" value="C:membrane"/>
    <property type="evidence" value="ECO:0007669"/>
    <property type="project" value="UniProtKB-SubCell"/>
</dbReference>
<evidence type="ECO:0000256" key="2">
    <source>
        <dbReference type="ARBA" id="ARBA00004370"/>
    </source>
</evidence>
<keyword evidence="9 10" id="KW-0472">Membrane</keyword>
<keyword evidence="5 10" id="KW-0812">Transmembrane</keyword>
<dbReference type="PANTHER" id="PTHR41910">
    <property type="entry name" value="SUCCINATE DEHYDROGENASE 2 MEMBRANE SUBUNIT SDHC"/>
    <property type="match status" value="1"/>
</dbReference>
<feature type="transmembrane region" description="Helical" evidence="10">
    <location>
        <begin position="121"/>
        <end position="140"/>
    </location>
</feature>
<comment type="similarity">
    <text evidence="3">Belongs to the cytochrome b560 family.</text>
</comment>
<evidence type="ECO:0000256" key="4">
    <source>
        <dbReference type="ARBA" id="ARBA00022617"/>
    </source>
</evidence>
<evidence type="ECO:0000256" key="1">
    <source>
        <dbReference type="ARBA" id="ARBA00001971"/>
    </source>
</evidence>
<dbReference type="InterPro" id="IPR014314">
    <property type="entry name" value="Succ_DH_cytb556"/>
</dbReference>
<evidence type="ECO:0000256" key="3">
    <source>
        <dbReference type="ARBA" id="ARBA00007244"/>
    </source>
</evidence>
<dbReference type="NCBIfam" id="TIGR02970">
    <property type="entry name" value="succ_dehyd_cytB"/>
    <property type="match status" value="1"/>
</dbReference>
<feature type="transmembrane region" description="Helical" evidence="10">
    <location>
        <begin position="87"/>
        <end position="109"/>
    </location>
</feature>
<dbReference type="AlphaFoldDB" id="A0A1H5P2Q3"/>
<dbReference type="Proteomes" id="UP000181980">
    <property type="component" value="Unassembled WGS sequence"/>
</dbReference>
<name>A0A1H5P2Q3_9ACTN</name>
<evidence type="ECO:0000256" key="6">
    <source>
        <dbReference type="ARBA" id="ARBA00022723"/>
    </source>
</evidence>
<dbReference type="STRING" id="561176.SAMN04488561_3601"/>
<dbReference type="GO" id="GO:0009055">
    <property type="term" value="F:electron transfer activity"/>
    <property type="evidence" value="ECO:0007669"/>
    <property type="project" value="InterPro"/>
</dbReference>
<evidence type="ECO:0000256" key="10">
    <source>
        <dbReference type="SAM" id="Phobius"/>
    </source>
</evidence>